<dbReference type="KEGG" id="eba:ebB156"/>
<dbReference type="Proteomes" id="UP000006552">
    <property type="component" value="Chromosome"/>
</dbReference>
<gene>
    <name evidence="1" type="ORF">ebB156</name>
</gene>
<evidence type="ECO:0000313" key="2">
    <source>
        <dbReference type="Proteomes" id="UP000006552"/>
    </source>
</evidence>
<dbReference type="STRING" id="76114.ebB156"/>
<accession>Q5P1T5</accession>
<reference evidence="1 2" key="1">
    <citation type="journal article" date="2005" name="Arch. Microbiol.">
        <title>The genome sequence of an anaerobic aromatic-degrading denitrifying bacterium, strain EbN1.</title>
        <authorList>
            <person name="Rabus R."/>
            <person name="Kube M."/>
            <person name="Heider J."/>
            <person name="Beck A."/>
            <person name="Heitmann K."/>
            <person name="Widdel F."/>
            <person name="Reinhardt R."/>
        </authorList>
    </citation>
    <scope>NUCLEOTIDE SEQUENCE [LARGE SCALE GENOMIC DNA]</scope>
    <source>
        <strain evidence="1 2">EbN1</strain>
    </source>
</reference>
<keyword evidence="2" id="KW-1185">Reference proteome</keyword>
<dbReference type="EMBL" id="CR555306">
    <property type="protein sequence ID" value="CAI08729.1"/>
    <property type="molecule type" value="Genomic_DNA"/>
</dbReference>
<name>Q5P1T5_AROAE</name>
<proteinExistence type="predicted"/>
<evidence type="ECO:0000313" key="1">
    <source>
        <dbReference type="EMBL" id="CAI08729.1"/>
    </source>
</evidence>
<dbReference type="HOGENOM" id="CLU_3195494_0_0_4"/>
<organism evidence="1 2">
    <name type="scientific">Aromatoleum aromaticum (strain DSM 19018 / LMG 30748 / EbN1)</name>
    <name type="common">Azoarcus sp. (strain EbN1)</name>
    <dbReference type="NCBI Taxonomy" id="76114"/>
    <lineage>
        <taxon>Bacteria</taxon>
        <taxon>Pseudomonadati</taxon>
        <taxon>Pseudomonadota</taxon>
        <taxon>Betaproteobacteria</taxon>
        <taxon>Rhodocyclales</taxon>
        <taxon>Rhodocyclaceae</taxon>
        <taxon>Aromatoleum</taxon>
    </lineage>
</organism>
<protein>
    <submittedName>
        <fullName evidence="1">Uncharacterized protein</fullName>
    </submittedName>
</protein>
<sequence>MRVCRRGWFCGCYWFLWFLEPVVQRFPPRAKGLLIGKVTQVGTRG</sequence>
<dbReference type="AlphaFoldDB" id="Q5P1T5"/>